<dbReference type="OrthoDB" id="728at2759"/>
<evidence type="ECO:0000259" key="3">
    <source>
        <dbReference type="PROSITE" id="PS50048"/>
    </source>
</evidence>
<feature type="compositionally biased region" description="Polar residues" evidence="2">
    <location>
        <begin position="109"/>
        <end position="125"/>
    </location>
</feature>
<dbReference type="AlphaFoldDB" id="A0A139IK88"/>
<feature type="domain" description="Zn(2)-C6 fungal-type" evidence="3">
    <location>
        <begin position="5"/>
        <end position="35"/>
    </location>
</feature>
<name>A0A139IK88_9PEZI</name>
<organism evidence="4 5">
    <name type="scientific">Pseudocercospora musae</name>
    <dbReference type="NCBI Taxonomy" id="113226"/>
    <lineage>
        <taxon>Eukaryota</taxon>
        <taxon>Fungi</taxon>
        <taxon>Dikarya</taxon>
        <taxon>Ascomycota</taxon>
        <taxon>Pezizomycotina</taxon>
        <taxon>Dothideomycetes</taxon>
        <taxon>Dothideomycetidae</taxon>
        <taxon>Mycosphaerellales</taxon>
        <taxon>Mycosphaerellaceae</taxon>
        <taxon>Pseudocercospora</taxon>
    </lineage>
</organism>
<dbReference type="CDD" id="cd00067">
    <property type="entry name" value="GAL4"/>
    <property type="match status" value="1"/>
</dbReference>
<comment type="caution">
    <text evidence="4">The sequence shown here is derived from an EMBL/GenBank/DDBJ whole genome shotgun (WGS) entry which is preliminary data.</text>
</comment>
<dbReference type="SMART" id="SM00066">
    <property type="entry name" value="GAL4"/>
    <property type="match status" value="1"/>
</dbReference>
<sequence>MPSPACDQCFRRKHPCLGGRPSCEQCLKNGLICTYSTGRPVGKPKGHKKRRMSGSTSSTTSSSMMPYSKLPVPLQPQLSAALVSSRESSVSTTSGAEGDLHTPKKRKISNSPEITALGPTSNATMHPSLKPMALNTLSPPYMTSTEYPWHASSSGSSVPTTGEETINSASTGSFENCLQQPMLTNDAWIPHADLLEWQALLNQSSITNSTNMAPTTILDGTQLFAEPPLLGPHSQSEYGVLPLLSPTATTSSQQSPTSNIGMTVYRSCEFKDNRGTDDQHLEAIRDAIDCVQSALQWPSCTDSNCLDVCLLDCILALQQCVNCLCAVVSGQHRHERLHQTHRHHSLAHARLKDLDRLTTRARQLMELRGLAEGGSYLLPLLGSLETSSFALNEKLVTLGISAFA</sequence>
<proteinExistence type="predicted"/>
<evidence type="ECO:0000256" key="1">
    <source>
        <dbReference type="ARBA" id="ARBA00023242"/>
    </source>
</evidence>
<feature type="region of interest" description="Disordered" evidence="2">
    <location>
        <begin position="38"/>
        <end position="131"/>
    </location>
</feature>
<feature type="compositionally biased region" description="Basic residues" evidence="2">
    <location>
        <begin position="42"/>
        <end position="52"/>
    </location>
</feature>
<reference evidence="4 5" key="1">
    <citation type="submission" date="2015-07" db="EMBL/GenBank/DDBJ databases">
        <title>Comparative genomics of the Sigatoka disease complex on banana suggests a link between parallel evolutionary changes in Pseudocercospora fijiensis and Pseudocercospora eumusae and increased virulence on the banana host.</title>
        <authorList>
            <person name="Chang T.-C."/>
            <person name="Salvucci A."/>
            <person name="Crous P.W."/>
            <person name="Stergiopoulos I."/>
        </authorList>
    </citation>
    <scope>NUCLEOTIDE SEQUENCE [LARGE SCALE GENOMIC DNA]</scope>
    <source>
        <strain evidence="4 5">CBS 116634</strain>
    </source>
</reference>
<protein>
    <recommendedName>
        <fullName evidence="3">Zn(2)-C6 fungal-type domain-containing protein</fullName>
    </recommendedName>
</protein>
<dbReference type="SUPFAM" id="SSF57701">
    <property type="entry name" value="Zn2/Cys6 DNA-binding domain"/>
    <property type="match status" value="1"/>
</dbReference>
<dbReference type="EMBL" id="LFZO01000067">
    <property type="protein sequence ID" value="KXT15064.1"/>
    <property type="molecule type" value="Genomic_DNA"/>
</dbReference>
<feature type="region of interest" description="Disordered" evidence="2">
    <location>
        <begin position="147"/>
        <end position="169"/>
    </location>
</feature>
<dbReference type="GO" id="GO:0000981">
    <property type="term" value="F:DNA-binding transcription factor activity, RNA polymerase II-specific"/>
    <property type="evidence" value="ECO:0007669"/>
    <property type="project" value="InterPro"/>
</dbReference>
<accession>A0A139IK88</accession>
<evidence type="ECO:0000313" key="4">
    <source>
        <dbReference type="EMBL" id="KXT15064.1"/>
    </source>
</evidence>
<evidence type="ECO:0000256" key="2">
    <source>
        <dbReference type="SAM" id="MobiDB-lite"/>
    </source>
</evidence>
<dbReference type="InterPro" id="IPR001138">
    <property type="entry name" value="Zn2Cys6_DnaBD"/>
</dbReference>
<keyword evidence="1" id="KW-0539">Nucleus</keyword>
<keyword evidence="5" id="KW-1185">Reference proteome</keyword>
<feature type="compositionally biased region" description="Low complexity" evidence="2">
    <location>
        <begin position="78"/>
        <end position="94"/>
    </location>
</feature>
<dbReference type="Gene3D" id="4.10.240.10">
    <property type="entry name" value="Zn(2)-C6 fungal-type DNA-binding domain"/>
    <property type="match status" value="1"/>
</dbReference>
<dbReference type="PROSITE" id="PS50048">
    <property type="entry name" value="ZN2_CY6_FUNGAL_2"/>
    <property type="match status" value="1"/>
</dbReference>
<evidence type="ECO:0000313" key="5">
    <source>
        <dbReference type="Proteomes" id="UP000073492"/>
    </source>
</evidence>
<dbReference type="GO" id="GO:0008270">
    <property type="term" value="F:zinc ion binding"/>
    <property type="evidence" value="ECO:0007669"/>
    <property type="project" value="InterPro"/>
</dbReference>
<feature type="compositionally biased region" description="Low complexity" evidence="2">
    <location>
        <begin position="53"/>
        <end position="65"/>
    </location>
</feature>
<dbReference type="InterPro" id="IPR036864">
    <property type="entry name" value="Zn2-C6_fun-type_DNA-bd_sf"/>
</dbReference>
<dbReference type="Proteomes" id="UP000073492">
    <property type="component" value="Unassembled WGS sequence"/>
</dbReference>
<gene>
    <name evidence="4" type="ORF">AC579_1501</name>
</gene>
<dbReference type="Pfam" id="PF00172">
    <property type="entry name" value="Zn_clus"/>
    <property type="match status" value="1"/>
</dbReference>